<dbReference type="PROSITE" id="PS51257">
    <property type="entry name" value="PROKAR_LIPOPROTEIN"/>
    <property type="match status" value="1"/>
</dbReference>
<keyword evidence="2" id="KW-1185">Reference proteome</keyword>
<reference evidence="1 2" key="1">
    <citation type="submission" date="2016-10" db="EMBL/GenBank/DDBJ databases">
        <authorList>
            <person name="de Groot N.N."/>
        </authorList>
    </citation>
    <scope>NUCLEOTIDE SEQUENCE [LARGE SCALE GENOMIC DNA]</scope>
    <source>
        <strain evidence="1 2">DSM 22900</strain>
    </source>
</reference>
<dbReference type="EMBL" id="FOLL01000001">
    <property type="protein sequence ID" value="SFB79152.1"/>
    <property type="molecule type" value="Genomic_DNA"/>
</dbReference>
<evidence type="ECO:0000313" key="1">
    <source>
        <dbReference type="EMBL" id="SFB79152.1"/>
    </source>
</evidence>
<protein>
    <recommendedName>
        <fullName evidence="3">DUF5007 domain-containing protein</fullName>
    </recommendedName>
</protein>
<dbReference type="STRING" id="623281.SAMN05421747_101140"/>
<dbReference type="AlphaFoldDB" id="A0A1I1DXP1"/>
<dbReference type="OrthoDB" id="628330at2"/>
<accession>A0A1I1DXP1</accession>
<organism evidence="1 2">
    <name type="scientific">Parapedobacter composti</name>
    <dbReference type="NCBI Taxonomy" id="623281"/>
    <lineage>
        <taxon>Bacteria</taxon>
        <taxon>Pseudomonadati</taxon>
        <taxon>Bacteroidota</taxon>
        <taxon>Sphingobacteriia</taxon>
        <taxon>Sphingobacteriales</taxon>
        <taxon>Sphingobacteriaceae</taxon>
        <taxon>Parapedobacter</taxon>
    </lineage>
</organism>
<dbReference type="Proteomes" id="UP000199577">
    <property type="component" value="Unassembled WGS sequence"/>
</dbReference>
<evidence type="ECO:0000313" key="2">
    <source>
        <dbReference type="Proteomes" id="UP000199577"/>
    </source>
</evidence>
<gene>
    <name evidence="1" type="ORF">SAMN05421747_101140</name>
</gene>
<dbReference type="RefSeq" id="WP_090970065.1">
    <property type="nucleotide sequence ID" value="NZ_FOLL01000001.1"/>
</dbReference>
<name>A0A1I1DXP1_9SPHI</name>
<sequence length="323" mass="35810">MNVRLSTVSALVGTAVAIGSCTKVENGYISDYITYNIQTLEAVQGQVAYTGSLVLDGSTSPVNVRLLSIRDKETGREATEFLETYDIATFQGEITAEDNTLEKLMTKIAIAKVPAIMINETGGRVGLTRSTTNVNTGLYTIDVEVTNVRGTKVLNEALDIRLLPAVSHNISYQAMTTSDFGIEDNFIDASQHLEIEVRREPTEENKIILQWVDRNGTPFNPKAGEIIKRGDRPTFSDWSPYFPEEVTDTGISYKFPNTGLNYPLIRQINLAGSAWNDGIVYYRVVGSATDINRNINPVSTINYHLNGTYTVIYHLKNVVRTVR</sequence>
<evidence type="ECO:0008006" key="3">
    <source>
        <dbReference type="Google" id="ProtNLM"/>
    </source>
</evidence>
<proteinExistence type="predicted"/>